<name>A0A9X1HK13_9BACT</name>
<dbReference type="Pfam" id="PF13483">
    <property type="entry name" value="Lactamase_B_3"/>
    <property type="match status" value="1"/>
</dbReference>
<protein>
    <recommendedName>
        <fullName evidence="2">UPF0173 metal-dependent hydrolase LDX50_01915</fullName>
    </recommendedName>
</protein>
<evidence type="ECO:0000256" key="2">
    <source>
        <dbReference type="HAMAP-Rule" id="MF_00457"/>
    </source>
</evidence>
<dbReference type="InterPro" id="IPR050114">
    <property type="entry name" value="UPF0173_UPF0282_UlaG_hydrolase"/>
</dbReference>
<dbReference type="AlphaFoldDB" id="A0A9X1HK13"/>
<dbReference type="InterPro" id="IPR001279">
    <property type="entry name" value="Metallo-B-lactamas"/>
</dbReference>
<dbReference type="NCBIfam" id="NF001911">
    <property type="entry name" value="PRK00685.1"/>
    <property type="match status" value="1"/>
</dbReference>
<feature type="domain" description="Metallo-beta-lactamase" evidence="3">
    <location>
        <begin position="7"/>
        <end position="190"/>
    </location>
</feature>
<dbReference type="Proteomes" id="UP001139409">
    <property type="component" value="Unassembled WGS sequence"/>
</dbReference>
<sequence length="226" mass="24816">MNVTYYGHSCFELEISDIRVLIDPFITPNPLASEINVAALRPNYILLSHGHGDHTADVEVIGRESDAMIISNYEIVQWFAGKGLSNGHGMNIGGTWKFPFGKVKMVNAVHSSSMPDGSYGGNPAGFIIEAENKFFYYAGDTALHMDMKQISDDLSLELAFLPIGDNFTMGIEDAVKAARFCGAKKVIGMHYDTFPLVEIDHNAARKTFEDAGIELILMSVGETLNF</sequence>
<dbReference type="SUPFAM" id="SSF56281">
    <property type="entry name" value="Metallo-hydrolase/oxidoreductase"/>
    <property type="match status" value="1"/>
</dbReference>
<keyword evidence="1 2" id="KW-0378">Hydrolase</keyword>
<evidence type="ECO:0000256" key="1">
    <source>
        <dbReference type="ARBA" id="ARBA00022801"/>
    </source>
</evidence>
<dbReference type="SMART" id="SM00849">
    <property type="entry name" value="Lactamase_B"/>
    <property type="match status" value="1"/>
</dbReference>
<gene>
    <name evidence="4" type="ORF">LDX50_01915</name>
</gene>
<evidence type="ECO:0000259" key="3">
    <source>
        <dbReference type="SMART" id="SM00849"/>
    </source>
</evidence>
<reference evidence="4" key="1">
    <citation type="submission" date="2021-09" db="EMBL/GenBank/DDBJ databases">
        <title>Fulvivirga sp. isolated from coastal sediment.</title>
        <authorList>
            <person name="Yu H."/>
        </authorList>
    </citation>
    <scope>NUCLEOTIDE SEQUENCE</scope>
    <source>
        <strain evidence="4">1062</strain>
    </source>
</reference>
<accession>A0A9X1HK13</accession>
<organism evidence="4 5">
    <name type="scientific">Fulvivirga sedimenti</name>
    <dbReference type="NCBI Taxonomy" id="2879465"/>
    <lineage>
        <taxon>Bacteria</taxon>
        <taxon>Pseudomonadati</taxon>
        <taxon>Bacteroidota</taxon>
        <taxon>Cytophagia</taxon>
        <taxon>Cytophagales</taxon>
        <taxon>Fulvivirgaceae</taxon>
        <taxon>Fulvivirga</taxon>
    </lineage>
</organism>
<comment type="similarity">
    <text evidence="2">Belongs to the UPF0173 family.</text>
</comment>
<dbReference type="RefSeq" id="WP_225696713.1">
    <property type="nucleotide sequence ID" value="NZ_JAIXNE010000001.1"/>
</dbReference>
<dbReference type="InterPro" id="IPR036866">
    <property type="entry name" value="RibonucZ/Hydroxyglut_hydro"/>
</dbReference>
<comment type="caution">
    <text evidence="4">The sequence shown here is derived from an EMBL/GenBank/DDBJ whole genome shotgun (WGS) entry which is preliminary data.</text>
</comment>
<dbReference type="HAMAP" id="MF_00457">
    <property type="entry name" value="UPF0173"/>
    <property type="match status" value="1"/>
</dbReference>
<evidence type="ECO:0000313" key="5">
    <source>
        <dbReference type="Proteomes" id="UP001139409"/>
    </source>
</evidence>
<evidence type="ECO:0000313" key="4">
    <source>
        <dbReference type="EMBL" id="MCA6073599.1"/>
    </source>
</evidence>
<dbReference type="InterPro" id="IPR022877">
    <property type="entry name" value="UPF0173"/>
</dbReference>
<dbReference type="Gene3D" id="3.60.15.10">
    <property type="entry name" value="Ribonuclease Z/Hydroxyacylglutathione hydrolase-like"/>
    <property type="match status" value="1"/>
</dbReference>
<keyword evidence="5" id="KW-1185">Reference proteome</keyword>
<dbReference type="GO" id="GO:0016787">
    <property type="term" value="F:hydrolase activity"/>
    <property type="evidence" value="ECO:0007669"/>
    <property type="project" value="UniProtKB-UniRule"/>
</dbReference>
<proteinExistence type="inferred from homology"/>
<dbReference type="PANTHER" id="PTHR43546">
    <property type="entry name" value="UPF0173 METAL-DEPENDENT HYDROLASE MJ1163-RELATED"/>
    <property type="match status" value="1"/>
</dbReference>
<dbReference type="PANTHER" id="PTHR43546:SF3">
    <property type="entry name" value="UPF0173 METAL-DEPENDENT HYDROLASE MJ1163"/>
    <property type="match status" value="1"/>
</dbReference>
<dbReference type="EMBL" id="JAIXNE010000001">
    <property type="protein sequence ID" value="MCA6073599.1"/>
    <property type="molecule type" value="Genomic_DNA"/>
</dbReference>